<reference evidence="1" key="1">
    <citation type="submission" date="2018-06" db="EMBL/GenBank/DDBJ databases">
        <authorList>
            <consortium name="Pathogen Informatics"/>
            <person name="Doyle S."/>
        </authorList>
    </citation>
    <scope>NUCLEOTIDE SEQUENCE [LARGE SCALE GENOMIC DNA]</scope>
    <source>
        <strain evidence="1">NCTC11421</strain>
    </source>
</reference>
<gene>
    <name evidence="1" type="ORF">NCTC11421_02377</name>
</gene>
<organism evidence="1">
    <name type="scientific">Neisseria gonorrhoeae</name>
    <dbReference type="NCBI Taxonomy" id="485"/>
    <lineage>
        <taxon>Bacteria</taxon>
        <taxon>Pseudomonadati</taxon>
        <taxon>Pseudomonadota</taxon>
        <taxon>Betaproteobacteria</taxon>
        <taxon>Neisseriales</taxon>
        <taxon>Neisseriaceae</taxon>
        <taxon>Neisseria</taxon>
    </lineage>
</organism>
<dbReference type="EMBL" id="UGRI01000001">
    <property type="protein sequence ID" value="SUA24380.1"/>
    <property type="molecule type" value="Genomic_DNA"/>
</dbReference>
<dbReference type="AlphaFoldDB" id="A0A378VZC0"/>
<accession>A0A378VZC0</accession>
<name>A0A378VZC0_NEIGO</name>
<protein>
    <submittedName>
        <fullName evidence="1">Uncharacterized protein</fullName>
    </submittedName>
</protein>
<proteinExistence type="predicted"/>
<sequence>MRQGKAGVVAGDAVKVDNVQIQCARCIAETAFASEIGFDTVEFGKQGNAVQGGGNGADGIDEIGLIVVTDGCGHIQ</sequence>
<evidence type="ECO:0000313" key="1">
    <source>
        <dbReference type="EMBL" id="SUA24380.1"/>
    </source>
</evidence>